<gene>
    <name evidence="3" type="ORF">P0021C04.46</name>
    <name evidence="2" type="ORF">P0701E03.23</name>
</gene>
<evidence type="ECO:0000256" key="1">
    <source>
        <dbReference type="SAM" id="MobiDB-lite"/>
    </source>
</evidence>
<feature type="region of interest" description="Disordered" evidence="1">
    <location>
        <begin position="40"/>
        <end position="68"/>
    </location>
</feature>
<feature type="region of interest" description="Disordered" evidence="1">
    <location>
        <begin position="1"/>
        <end position="24"/>
    </location>
</feature>
<organism evidence="3 4">
    <name type="scientific">Oryza sativa subsp. japonica</name>
    <name type="common">Rice</name>
    <dbReference type="NCBI Taxonomy" id="39947"/>
    <lineage>
        <taxon>Eukaryota</taxon>
        <taxon>Viridiplantae</taxon>
        <taxon>Streptophyta</taxon>
        <taxon>Embryophyta</taxon>
        <taxon>Tracheophyta</taxon>
        <taxon>Spermatophyta</taxon>
        <taxon>Magnoliopsida</taxon>
        <taxon>Liliopsida</taxon>
        <taxon>Poales</taxon>
        <taxon>Poaceae</taxon>
        <taxon>BOP clade</taxon>
        <taxon>Oryzoideae</taxon>
        <taxon>Oryzeae</taxon>
        <taxon>Oryzinae</taxon>
        <taxon>Oryza</taxon>
        <taxon>Oryza sativa</taxon>
    </lineage>
</organism>
<protein>
    <submittedName>
        <fullName evidence="3">Uncharacterized protein</fullName>
    </submittedName>
</protein>
<dbReference type="AlphaFoldDB" id="Q69TV1"/>
<evidence type="ECO:0000313" key="4">
    <source>
        <dbReference type="Proteomes" id="UP000000763"/>
    </source>
</evidence>
<dbReference type="EMBL" id="AP003458">
    <property type="protein sequence ID" value="BAD35185.1"/>
    <property type="molecule type" value="Genomic_DNA"/>
</dbReference>
<reference evidence="3" key="2">
    <citation type="submission" date="2002-01" db="EMBL/GenBank/DDBJ databases">
        <title>Oryza sativa nipponbare(GA3) genomic DNA, chromosome 6, PAC clone:P0021C04.</title>
        <authorList>
            <person name="Sasaki T."/>
            <person name="Matsumoto T."/>
            <person name="Yamamoto K."/>
        </authorList>
    </citation>
    <scope>NUCLEOTIDE SEQUENCE</scope>
</reference>
<evidence type="ECO:0000313" key="2">
    <source>
        <dbReference type="EMBL" id="BAD35185.1"/>
    </source>
</evidence>
<accession>Q69TV1</accession>
<dbReference type="Proteomes" id="UP000000763">
    <property type="component" value="Chromosome 6"/>
</dbReference>
<name>Q69TV1_ORYSJ</name>
<dbReference type="EMBL" id="AP004687">
    <property type="protein sequence ID" value="BAD35726.1"/>
    <property type="molecule type" value="Genomic_DNA"/>
</dbReference>
<feature type="compositionally biased region" description="Basic residues" evidence="1">
    <location>
        <begin position="13"/>
        <end position="24"/>
    </location>
</feature>
<proteinExistence type="predicted"/>
<feature type="compositionally biased region" description="Gly residues" evidence="1">
    <location>
        <begin position="57"/>
        <end position="67"/>
    </location>
</feature>
<evidence type="ECO:0000313" key="3">
    <source>
        <dbReference type="EMBL" id="BAD35726.1"/>
    </source>
</evidence>
<reference evidence="4" key="3">
    <citation type="journal article" date="2005" name="Nature">
        <title>The map-based sequence of the rice genome.</title>
        <authorList>
            <consortium name="International rice genome sequencing project (IRGSP)"/>
            <person name="Matsumoto T."/>
            <person name="Wu J."/>
            <person name="Kanamori H."/>
            <person name="Katayose Y."/>
            <person name="Fujisawa M."/>
            <person name="Namiki N."/>
            <person name="Mizuno H."/>
            <person name="Yamamoto K."/>
            <person name="Antonio B.A."/>
            <person name="Baba T."/>
            <person name="Sakata K."/>
            <person name="Nagamura Y."/>
            <person name="Aoki H."/>
            <person name="Arikawa K."/>
            <person name="Arita K."/>
            <person name="Bito T."/>
            <person name="Chiden Y."/>
            <person name="Fujitsuka N."/>
            <person name="Fukunaka R."/>
            <person name="Hamada M."/>
            <person name="Harada C."/>
            <person name="Hayashi A."/>
            <person name="Hijishita S."/>
            <person name="Honda M."/>
            <person name="Hosokawa S."/>
            <person name="Ichikawa Y."/>
            <person name="Idonuma A."/>
            <person name="Iijima M."/>
            <person name="Ikeda M."/>
            <person name="Ikeno M."/>
            <person name="Ito K."/>
            <person name="Ito S."/>
            <person name="Ito T."/>
            <person name="Ito Y."/>
            <person name="Ito Y."/>
            <person name="Iwabuchi A."/>
            <person name="Kamiya K."/>
            <person name="Karasawa W."/>
            <person name="Kurita K."/>
            <person name="Katagiri S."/>
            <person name="Kikuta A."/>
            <person name="Kobayashi H."/>
            <person name="Kobayashi N."/>
            <person name="Machita K."/>
            <person name="Maehara T."/>
            <person name="Masukawa M."/>
            <person name="Mizubayashi T."/>
            <person name="Mukai Y."/>
            <person name="Nagasaki H."/>
            <person name="Nagata Y."/>
            <person name="Naito S."/>
            <person name="Nakashima M."/>
            <person name="Nakama Y."/>
            <person name="Nakamichi Y."/>
            <person name="Nakamura M."/>
            <person name="Meguro A."/>
            <person name="Negishi M."/>
            <person name="Ohta I."/>
            <person name="Ohta T."/>
            <person name="Okamoto M."/>
            <person name="Ono N."/>
            <person name="Saji S."/>
            <person name="Sakaguchi M."/>
            <person name="Sakai K."/>
            <person name="Shibata M."/>
            <person name="Shimokawa T."/>
            <person name="Song J."/>
            <person name="Takazaki Y."/>
            <person name="Terasawa K."/>
            <person name="Tsugane M."/>
            <person name="Tsuji K."/>
            <person name="Ueda S."/>
            <person name="Waki K."/>
            <person name="Yamagata H."/>
            <person name="Yamamoto M."/>
            <person name="Yamamoto S."/>
            <person name="Yamane H."/>
            <person name="Yoshiki S."/>
            <person name="Yoshihara R."/>
            <person name="Yukawa K."/>
            <person name="Zhong H."/>
            <person name="Yano M."/>
            <person name="Yuan Q."/>
            <person name="Ouyang S."/>
            <person name="Liu J."/>
            <person name="Jones K.M."/>
            <person name="Gansberger K."/>
            <person name="Moffat K."/>
            <person name="Hill J."/>
            <person name="Bera J."/>
            <person name="Fadrosh D."/>
            <person name="Jin S."/>
            <person name="Johri S."/>
            <person name="Kim M."/>
            <person name="Overton L."/>
            <person name="Reardon M."/>
            <person name="Tsitrin T."/>
            <person name="Vuong H."/>
            <person name="Weaver B."/>
            <person name="Ciecko A."/>
            <person name="Tallon L."/>
            <person name="Jackson J."/>
            <person name="Pai G."/>
            <person name="Aken S.V."/>
            <person name="Utterback T."/>
            <person name="Reidmuller S."/>
            <person name="Feldblyum T."/>
            <person name="Hsiao J."/>
            <person name="Zismann V."/>
            <person name="Iobst S."/>
            <person name="de Vazeille A.R."/>
            <person name="Buell C.R."/>
            <person name="Ying K."/>
            <person name="Li Y."/>
            <person name="Lu T."/>
            <person name="Huang Y."/>
            <person name="Zhao Q."/>
            <person name="Feng Q."/>
            <person name="Zhang L."/>
            <person name="Zhu J."/>
            <person name="Weng Q."/>
            <person name="Mu J."/>
            <person name="Lu Y."/>
            <person name="Fan D."/>
            <person name="Liu Y."/>
            <person name="Guan J."/>
            <person name="Zhang Y."/>
            <person name="Yu S."/>
            <person name="Liu X."/>
            <person name="Zhang Y."/>
            <person name="Hong G."/>
            <person name="Han B."/>
            <person name="Choisne N."/>
            <person name="Demange N."/>
            <person name="Orjeda G."/>
            <person name="Samain S."/>
            <person name="Cattolico L."/>
            <person name="Pelletier E."/>
            <person name="Couloux A."/>
            <person name="Segurens B."/>
            <person name="Wincker P."/>
            <person name="D'Hont A."/>
            <person name="Scarpelli C."/>
            <person name="Weissenbach J."/>
            <person name="Salanoubat M."/>
            <person name="Quetier F."/>
            <person name="Yu Y."/>
            <person name="Kim H.R."/>
            <person name="Rambo T."/>
            <person name="Currie J."/>
            <person name="Collura K."/>
            <person name="Luo M."/>
            <person name="Yang T."/>
            <person name="Ammiraju J.S.S."/>
            <person name="Engler F."/>
            <person name="Soderlund C."/>
            <person name="Wing R.A."/>
            <person name="Palmer L.E."/>
            <person name="de la Bastide M."/>
            <person name="Spiegel L."/>
            <person name="Nascimento L."/>
            <person name="Zutavern T."/>
            <person name="O'Shaughnessy A."/>
            <person name="Dike S."/>
            <person name="Dedhia N."/>
            <person name="Preston R."/>
            <person name="Balija V."/>
            <person name="McCombie W.R."/>
            <person name="Chow T."/>
            <person name="Chen H."/>
            <person name="Chung M."/>
            <person name="Chen C."/>
            <person name="Shaw J."/>
            <person name="Wu H."/>
            <person name="Hsiao K."/>
            <person name="Chao Y."/>
            <person name="Chu M."/>
            <person name="Cheng C."/>
            <person name="Hour A."/>
            <person name="Lee P."/>
            <person name="Lin S."/>
            <person name="Lin Y."/>
            <person name="Liou J."/>
            <person name="Liu S."/>
            <person name="Hsing Y."/>
            <person name="Raghuvanshi S."/>
            <person name="Mohanty A."/>
            <person name="Bharti A.K."/>
            <person name="Gaur A."/>
            <person name="Gupta V."/>
            <person name="Kumar D."/>
            <person name="Ravi V."/>
            <person name="Vij S."/>
            <person name="Kapur A."/>
            <person name="Khurana P."/>
            <person name="Khurana P."/>
            <person name="Khurana J.P."/>
            <person name="Tyagi A.K."/>
            <person name="Gaikwad K."/>
            <person name="Singh A."/>
            <person name="Dalal V."/>
            <person name="Srivastava S."/>
            <person name="Dixit A."/>
            <person name="Pal A.K."/>
            <person name="Ghazi I.A."/>
            <person name="Yadav M."/>
            <person name="Pandit A."/>
            <person name="Bhargava A."/>
            <person name="Sureshbabu K."/>
            <person name="Batra K."/>
            <person name="Sharma T.R."/>
            <person name="Mohapatra T."/>
            <person name="Singh N.K."/>
            <person name="Messing J."/>
            <person name="Nelson A.B."/>
            <person name="Fuks G."/>
            <person name="Kavchok S."/>
            <person name="Keizer G."/>
            <person name="Linton E."/>
            <person name="Llaca V."/>
            <person name="Song R."/>
            <person name="Tanyolac B."/>
            <person name="Young S."/>
            <person name="Ho-Il K."/>
            <person name="Hahn J.H."/>
            <person name="Sangsakoo G."/>
            <person name="Vanavichit A."/>
            <person name="de Mattos Luiz.A.T."/>
            <person name="Zimmer P.D."/>
            <person name="Malone G."/>
            <person name="Dellagostin O."/>
            <person name="de Oliveira A.C."/>
            <person name="Bevan M."/>
            <person name="Bancroft I."/>
            <person name="Minx P."/>
            <person name="Cordum H."/>
            <person name="Wilson R."/>
            <person name="Cheng Z."/>
            <person name="Jin W."/>
            <person name="Jiang J."/>
            <person name="Leong S.A."/>
            <person name="Iwama H."/>
            <person name="Gojobori T."/>
            <person name="Itoh T."/>
            <person name="Niimura Y."/>
            <person name="Fujii Y."/>
            <person name="Habara T."/>
            <person name="Sakai H."/>
            <person name="Sato Y."/>
            <person name="Wilson G."/>
            <person name="Kumar K."/>
            <person name="McCouch S."/>
            <person name="Juretic N."/>
            <person name="Hoen D."/>
            <person name="Wright S."/>
            <person name="Bruskiewich R."/>
            <person name="Bureau T."/>
            <person name="Miyao A."/>
            <person name="Hirochika H."/>
            <person name="Nishikawa T."/>
            <person name="Kadowaki K."/>
            <person name="Sugiura M."/>
            <person name="Burr B."/>
            <person name="Sasaki T."/>
        </authorList>
    </citation>
    <scope>NUCLEOTIDE SEQUENCE [LARGE SCALE GENOMIC DNA]</scope>
    <source>
        <strain evidence="4">cv. Nipponbare</strain>
    </source>
</reference>
<sequence>MDTDKLGEAAAGAKRRRRGIRRRQRSAVISGETIFTRKRGWAGRSAESGTAARQSGGPLGGGRGGGEAAACSAGQRLCFFSFSFF</sequence>
<reference evidence="2" key="1">
    <citation type="submission" date="2001-03" db="EMBL/GenBank/DDBJ databases">
        <title>Oryza sativa nipponbare(GA3) genomic DNA, chromosome 6, PAC clone:P0701E03.</title>
        <authorList>
            <person name="Sasaki T."/>
            <person name="Matsumoto T."/>
            <person name="Yamamoto K."/>
        </authorList>
    </citation>
    <scope>NUCLEOTIDE SEQUENCE</scope>
</reference>
<reference evidence="4" key="4">
    <citation type="journal article" date="2008" name="Nucleic Acids Res.">
        <title>The rice annotation project database (RAP-DB): 2008 update.</title>
        <authorList>
            <consortium name="The rice annotation project (RAP)"/>
        </authorList>
    </citation>
    <scope>GENOME REANNOTATION</scope>
    <source>
        <strain evidence="4">cv. Nipponbare</strain>
    </source>
</reference>